<reference evidence="2" key="1">
    <citation type="submission" date="2023-06" db="EMBL/GenBank/DDBJ databases">
        <title>Draft genome sequence of Nocardioides sp. SOB72.</title>
        <authorList>
            <person name="Zhang G."/>
        </authorList>
    </citation>
    <scope>NUCLEOTIDE SEQUENCE</scope>
    <source>
        <strain evidence="2">SOB72</strain>
    </source>
</reference>
<dbReference type="Proteomes" id="UP001168537">
    <property type="component" value="Unassembled WGS sequence"/>
</dbReference>
<keyword evidence="1" id="KW-1133">Transmembrane helix</keyword>
<evidence type="ECO:0000256" key="1">
    <source>
        <dbReference type="SAM" id="Phobius"/>
    </source>
</evidence>
<dbReference type="EMBL" id="JAUHJR010000004">
    <property type="protein sequence ID" value="MDN4161895.1"/>
    <property type="molecule type" value="Genomic_DNA"/>
</dbReference>
<organism evidence="2 3">
    <name type="scientific">Nocardioides abyssi</name>
    <dbReference type="NCBI Taxonomy" id="3058370"/>
    <lineage>
        <taxon>Bacteria</taxon>
        <taxon>Bacillati</taxon>
        <taxon>Actinomycetota</taxon>
        <taxon>Actinomycetes</taxon>
        <taxon>Propionibacteriales</taxon>
        <taxon>Nocardioidaceae</taxon>
        <taxon>Nocardioides</taxon>
    </lineage>
</organism>
<sequence>MSPAWSPARRRPWTLALASRGLVLFAALAGLFAMHGLSDHAPGVGRCASPAALLASTTLIGPGAGHVDGDADAPQAASGPAAVLASDLHASAAGPVIAATEATEVAAQQAAQAVTQAAATFAALFAAAVDLPSVSDNGGHDNGLAGLCLAVLAAALAALLLAVRVSRRWWRLTRRQFAALVAAVAELGARVRVPDGPTSASLCVFRC</sequence>
<evidence type="ECO:0000313" key="2">
    <source>
        <dbReference type="EMBL" id="MDN4161895.1"/>
    </source>
</evidence>
<proteinExistence type="predicted"/>
<feature type="transmembrane region" description="Helical" evidence="1">
    <location>
        <begin position="144"/>
        <end position="165"/>
    </location>
</feature>
<name>A0ABT8EUP2_9ACTN</name>
<comment type="caution">
    <text evidence="2">The sequence shown here is derived from an EMBL/GenBank/DDBJ whole genome shotgun (WGS) entry which is preliminary data.</text>
</comment>
<feature type="transmembrane region" description="Helical" evidence="1">
    <location>
        <begin position="12"/>
        <end position="34"/>
    </location>
</feature>
<dbReference type="RefSeq" id="WP_300960844.1">
    <property type="nucleotide sequence ID" value="NZ_JAUHJR010000004.1"/>
</dbReference>
<gene>
    <name evidence="2" type="ORF">QWY29_11085</name>
</gene>
<keyword evidence="1" id="KW-0812">Transmembrane</keyword>
<keyword evidence="1" id="KW-0472">Membrane</keyword>
<accession>A0ABT8EUP2</accession>
<protein>
    <submittedName>
        <fullName evidence="2">Uncharacterized protein</fullName>
    </submittedName>
</protein>
<keyword evidence="3" id="KW-1185">Reference proteome</keyword>
<evidence type="ECO:0000313" key="3">
    <source>
        <dbReference type="Proteomes" id="UP001168537"/>
    </source>
</evidence>